<dbReference type="Pfam" id="PF07729">
    <property type="entry name" value="FCD"/>
    <property type="match status" value="1"/>
</dbReference>
<dbReference type="PANTHER" id="PTHR43537:SF24">
    <property type="entry name" value="GLUCONATE OPERON TRANSCRIPTIONAL REPRESSOR"/>
    <property type="match status" value="1"/>
</dbReference>
<dbReference type="SMART" id="SM00345">
    <property type="entry name" value="HTH_GNTR"/>
    <property type="match status" value="1"/>
</dbReference>
<dbReference type="SMART" id="SM00895">
    <property type="entry name" value="FCD"/>
    <property type="match status" value="1"/>
</dbReference>
<sequence>MQNLPRVNRIIAPTRSMATAILQEAIAKRQLRPGMRITERALASQLGISRATLREALRELETVGLLQRDSRGHLTVPEFDTNRARAIYELREVLEGLAASLFALRATDDELQRLKDELECLRAAAYAGNVTQYLLCKNRYYAIIIEGARNPVLADFLNSLQWHFRFLRSTSLQAPGRLLRSFNEIEDLTRALCERNPVLAENLARLHIRNAFAALLQRLSHLDTSHNPETDSSMSSTELLEITFGIQ</sequence>
<dbReference type="Gene3D" id="1.10.10.10">
    <property type="entry name" value="Winged helix-like DNA-binding domain superfamily/Winged helix DNA-binding domain"/>
    <property type="match status" value="1"/>
</dbReference>
<dbReference type="eggNOG" id="COG1802">
    <property type="taxonomic scope" value="Bacteria"/>
</dbReference>
<dbReference type="RefSeq" id="WP_012643152.1">
    <property type="nucleotide sequence ID" value="NC_011961.1"/>
</dbReference>
<dbReference type="AlphaFoldDB" id="B9L3H9"/>
<dbReference type="SUPFAM" id="SSF48008">
    <property type="entry name" value="GntR ligand-binding domain-like"/>
    <property type="match status" value="1"/>
</dbReference>
<dbReference type="Pfam" id="PF00392">
    <property type="entry name" value="GntR"/>
    <property type="match status" value="1"/>
</dbReference>
<dbReference type="InterPro" id="IPR011711">
    <property type="entry name" value="GntR_C"/>
</dbReference>
<gene>
    <name evidence="5" type="ordered locus">trd_A0343</name>
</gene>
<keyword evidence="5" id="KW-0614">Plasmid</keyword>
<dbReference type="OrthoDB" id="149756at2"/>
<dbReference type="GO" id="GO:0003677">
    <property type="term" value="F:DNA binding"/>
    <property type="evidence" value="ECO:0007669"/>
    <property type="project" value="UniProtKB-KW"/>
</dbReference>
<evidence type="ECO:0000256" key="1">
    <source>
        <dbReference type="ARBA" id="ARBA00023015"/>
    </source>
</evidence>
<accession>B9L3H9</accession>
<keyword evidence="3" id="KW-0804">Transcription</keyword>
<evidence type="ECO:0000256" key="3">
    <source>
        <dbReference type="ARBA" id="ARBA00023163"/>
    </source>
</evidence>
<feature type="domain" description="HTH gntR-type" evidence="4">
    <location>
        <begin position="12"/>
        <end position="79"/>
    </location>
</feature>
<dbReference type="KEGG" id="tro:trd_A0343"/>
<evidence type="ECO:0000259" key="4">
    <source>
        <dbReference type="PROSITE" id="PS50949"/>
    </source>
</evidence>
<keyword evidence="2" id="KW-0238">DNA-binding</keyword>
<proteinExistence type="predicted"/>
<dbReference type="EMBL" id="CP001276">
    <property type="protein sequence ID" value="ACM07165.1"/>
    <property type="molecule type" value="Genomic_DNA"/>
</dbReference>
<reference evidence="5 6" key="1">
    <citation type="journal article" date="2009" name="PLoS ONE">
        <title>Complete genome sequence of the aerobic CO-oxidizing thermophile Thermomicrobium roseum.</title>
        <authorList>
            <person name="Wu D."/>
            <person name="Raymond J."/>
            <person name="Wu M."/>
            <person name="Chatterji S."/>
            <person name="Ren Q."/>
            <person name="Graham J.E."/>
            <person name="Bryant D.A."/>
            <person name="Robb F."/>
            <person name="Colman A."/>
            <person name="Tallon L.J."/>
            <person name="Badger J.H."/>
            <person name="Madupu R."/>
            <person name="Ward N.L."/>
            <person name="Eisen J.A."/>
        </authorList>
    </citation>
    <scope>NUCLEOTIDE SEQUENCE [LARGE SCALE GENOMIC DNA]</scope>
    <source>
        <strain evidence="6">ATCC 27502 / DSM 5159 / P-2</strain>
        <plasmid evidence="5">unnamed</plasmid>
    </source>
</reference>
<dbReference type="GO" id="GO:0003700">
    <property type="term" value="F:DNA-binding transcription factor activity"/>
    <property type="evidence" value="ECO:0007669"/>
    <property type="project" value="InterPro"/>
</dbReference>
<name>B9L3H9_THERP</name>
<dbReference type="PRINTS" id="PR00035">
    <property type="entry name" value="HTHGNTR"/>
</dbReference>
<evidence type="ECO:0000256" key="2">
    <source>
        <dbReference type="ARBA" id="ARBA00023125"/>
    </source>
</evidence>
<geneLocation type="plasmid" evidence="6">
    <name>Tros</name>
</geneLocation>
<dbReference type="InterPro" id="IPR008920">
    <property type="entry name" value="TF_FadR/GntR_C"/>
</dbReference>
<dbReference type="Proteomes" id="UP000000447">
    <property type="component" value="Plasmid unnamed"/>
</dbReference>
<evidence type="ECO:0000313" key="6">
    <source>
        <dbReference type="Proteomes" id="UP000000447"/>
    </source>
</evidence>
<organism evidence="5 6">
    <name type="scientific">Thermomicrobium roseum (strain ATCC 27502 / DSM 5159 / P-2)</name>
    <dbReference type="NCBI Taxonomy" id="309801"/>
    <lineage>
        <taxon>Bacteria</taxon>
        <taxon>Pseudomonadati</taxon>
        <taxon>Thermomicrobiota</taxon>
        <taxon>Thermomicrobia</taxon>
        <taxon>Thermomicrobiales</taxon>
        <taxon>Thermomicrobiaceae</taxon>
        <taxon>Thermomicrobium</taxon>
    </lineage>
</organism>
<evidence type="ECO:0000313" key="5">
    <source>
        <dbReference type="EMBL" id="ACM07165.1"/>
    </source>
</evidence>
<keyword evidence="1" id="KW-0805">Transcription regulation</keyword>
<dbReference type="InterPro" id="IPR036388">
    <property type="entry name" value="WH-like_DNA-bd_sf"/>
</dbReference>
<dbReference type="InterPro" id="IPR036390">
    <property type="entry name" value="WH_DNA-bd_sf"/>
</dbReference>
<dbReference type="InterPro" id="IPR000524">
    <property type="entry name" value="Tscrpt_reg_HTH_GntR"/>
</dbReference>
<dbReference type="PANTHER" id="PTHR43537">
    <property type="entry name" value="TRANSCRIPTIONAL REGULATOR, GNTR FAMILY"/>
    <property type="match status" value="1"/>
</dbReference>
<dbReference type="HOGENOM" id="CLU_017584_5_1_0"/>
<protein>
    <submittedName>
        <fullName evidence="5">GntR family transcriptional regulator</fullName>
    </submittedName>
</protein>
<dbReference type="SUPFAM" id="SSF46785">
    <property type="entry name" value="Winged helix' DNA-binding domain"/>
    <property type="match status" value="1"/>
</dbReference>
<dbReference type="Gene3D" id="1.20.120.530">
    <property type="entry name" value="GntR ligand-binding domain-like"/>
    <property type="match status" value="1"/>
</dbReference>
<keyword evidence="6" id="KW-1185">Reference proteome</keyword>
<dbReference type="PROSITE" id="PS50949">
    <property type="entry name" value="HTH_GNTR"/>
    <property type="match status" value="1"/>
</dbReference>